<keyword evidence="2" id="KW-0547">Nucleotide-binding</keyword>
<dbReference type="CDD" id="cd01169">
    <property type="entry name" value="HMPP_kinase"/>
    <property type="match status" value="1"/>
</dbReference>
<feature type="domain" description="Thiamine-phosphate synthase ThiN" evidence="6">
    <location>
        <begin position="280"/>
        <end position="441"/>
    </location>
</feature>
<dbReference type="InterPro" id="IPR029056">
    <property type="entry name" value="Ribokinase-like"/>
</dbReference>
<evidence type="ECO:0000256" key="2">
    <source>
        <dbReference type="ARBA" id="ARBA00022741"/>
    </source>
</evidence>
<reference evidence="8" key="3">
    <citation type="submission" date="2016-11" db="EMBL/GenBank/DDBJ databases">
        <authorList>
            <person name="Jaros S."/>
            <person name="Januszkiewicz K."/>
            <person name="Wedrychowicz H."/>
        </authorList>
    </citation>
    <scope>NUCLEOTIDE SEQUENCE [LARGE SCALE GENOMIC DNA]</scope>
    <source>
        <strain evidence="8">DX253</strain>
    </source>
</reference>
<dbReference type="GO" id="GO:0008972">
    <property type="term" value="F:phosphomethylpyrimidine kinase activity"/>
    <property type="evidence" value="ECO:0007669"/>
    <property type="project" value="InterPro"/>
</dbReference>
<dbReference type="OrthoDB" id="43786at2157"/>
<dbReference type="PATRIC" id="fig|797209.4.peg.3654"/>
<dbReference type="Pfam" id="PF08543">
    <property type="entry name" value="Phos_pyr_kin"/>
    <property type="match status" value="1"/>
</dbReference>
<evidence type="ECO:0000256" key="4">
    <source>
        <dbReference type="ARBA" id="ARBA00022840"/>
    </source>
</evidence>
<dbReference type="SUPFAM" id="SSF53613">
    <property type="entry name" value="Ribokinase-like"/>
    <property type="match status" value="1"/>
</dbReference>
<dbReference type="EMBL" id="FRAN01000003">
    <property type="protein sequence ID" value="SHK78223.1"/>
    <property type="molecule type" value="Genomic_DNA"/>
</dbReference>
<dbReference type="InterPro" id="IPR013749">
    <property type="entry name" value="PM/HMP-P_kinase-1"/>
</dbReference>
<keyword evidence="3 7" id="KW-0418">Kinase</keyword>
<dbReference type="GO" id="GO:0009228">
    <property type="term" value="P:thiamine biosynthetic process"/>
    <property type="evidence" value="ECO:0007669"/>
    <property type="project" value="InterPro"/>
</dbReference>
<evidence type="ECO:0000256" key="1">
    <source>
        <dbReference type="ARBA" id="ARBA00022679"/>
    </source>
</evidence>
<dbReference type="NCBIfam" id="TIGR00097">
    <property type="entry name" value="HMP-P_kinase"/>
    <property type="match status" value="1"/>
</dbReference>
<dbReference type="eggNOG" id="arCOG00020">
    <property type="taxonomic scope" value="Archaea"/>
</dbReference>
<keyword evidence="4" id="KW-0067">ATP-binding</keyword>
<evidence type="ECO:0000313" key="7">
    <source>
        <dbReference type="EMBL" id="EFW90504.1"/>
    </source>
</evidence>
<dbReference type="InterPro" id="IPR036409">
    <property type="entry name" value="Aldolase_II/adducin_N_sf"/>
</dbReference>
<dbReference type="FunFam" id="3.40.1190.20:FF:000003">
    <property type="entry name" value="Phosphomethylpyrimidine kinase ThiD"/>
    <property type="match status" value="1"/>
</dbReference>
<accession>E7QY38</accession>
<dbReference type="GO" id="GO:0008902">
    <property type="term" value="F:hydroxymethylpyrimidine kinase activity"/>
    <property type="evidence" value="ECO:0007669"/>
    <property type="project" value="TreeGrafter"/>
</dbReference>
<dbReference type="InterPro" id="IPR019293">
    <property type="entry name" value="ThiN"/>
</dbReference>
<proteinExistence type="predicted"/>
<keyword evidence="10" id="KW-1185">Reference proteome</keyword>
<protein>
    <submittedName>
        <fullName evidence="7 8">Phosphomethylpyrimidine kinase</fullName>
    </submittedName>
</protein>
<gene>
    <name evidence="8" type="ORF">SAMN05444342_2163</name>
    <name evidence="7" type="ORF">ZOD2009_18639</name>
</gene>
<dbReference type="PANTHER" id="PTHR20858:SF17">
    <property type="entry name" value="HYDROXYMETHYLPYRIMIDINE_PHOSPHOMETHYLPYRIMIDINE KINASE THI20-RELATED"/>
    <property type="match status" value="1"/>
</dbReference>
<dbReference type="EMBL" id="AEMG01000025">
    <property type="protein sequence ID" value="EFW90504.1"/>
    <property type="molecule type" value="Genomic_DNA"/>
</dbReference>
<dbReference type="PANTHER" id="PTHR20858">
    <property type="entry name" value="PHOSPHOMETHYLPYRIMIDINE KINASE"/>
    <property type="match status" value="1"/>
</dbReference>
<dbReference type="GO" id="GO:0005829">
    <property type="term" value="C:cytosol"/>
    <property type="evidence" value="ECO:0007669"/>
    <property type="project" value="TreeGrafter"/>
</dbReference>
<sequence>MTRTAAPVSLPVALTIAGSDSGGGAGIQADLKTMEAHGVFGTSAITSVTAQNTRAVEGFATLPVAEIEAQCEAVLSDFDVRAVKTGMLAEAPVVRSVAEQVAEVDVPVVVDPVMVAASGDRLLDSAGEEAYEDLFEHATLVTPNTDEVAVLTGIEPTDDERAEAAGEALRELGADAALVKGGHVPGETVRDVLVTGDGATVFEHPRIDTEATHGSGCTLASAVAARLALGDDLETAVAGATDFMERAVRYNLDVGEGPGAVHHLAELRNRAAQTDTAEAVEAVVRSFVERDVSALVPEVGMNVVGATPSAESVGETAAVEGRITRTLSGVNPNRGVRFGASSHVARFLLSAREFDPSLRFAVNCRFDADVEDALSTLRGEVAEFDRDAEPEDVKAEEGSTMGWGAKRAFQSADGTPVAIIDRGEVGKEAIVKLLADDAETLQRRTFAVLSALEAEPGDGS</sequence>
<dbReference type="SUPFAM" id="SSF53639">
    <property type="entry name" value="AraD/HMP-PK domain-like"/>
    <property type="match status" value="1"/>
</dbReference>
<dbReference type="Proteomes" id="UP000003751">
    <property type="component" value="Unassembled WGS sequence"/>
</dbReference>
<evidence type="ECO:0000313" key="9">
    <source>
        <dbReference type="Proteomes" id="UP000003751"/>
    </source>
</evidence>
<dbReference type="InterPro" id="IPR004399">
    <property type="entry name" value="HMP/HMP-P_kinase_dom"/>
</dbReference>
<dbReference type="RefSeq" id="WP_007982396.1">
    <property type="nucleotide sequence ID" value="NZ_AEMG01000025.1"/>
</dbReference>
<dbReference type="Pfam" id="PF10120">
    <property type="entry name" value="ThiN"/>
    <property type="match status" value="1"/>
</dbReference>
<dbReference type="GO" id="GO:0005524">
    <property type="term" value="F:ATP binding"/>
    <property type="evidence" value="ECO:0007669"/>
    <property type="project" value="UniProtKB-KW"/>
</dbReference>
<reference evidence="7 9" key="1">
    <citation type="journal article" date="2014" name="ISME J.">
        <title>Trehalose/2-sulfotrehalose biosynthesis and glycine-betaine uptake are widely spread mechanisms for osmoadaptation in the Halobacteriales.</title>
        <authorList>
            <person name="Youssef N.H."/>
            <person name="Savage-Ashlock K.N."/>
            <person name="McCully A.L."/>
            <person name="Luedtke B."/>
            <person name="Shaw E.I."/>
            <person name="Hoff W.D."/>
            <person name="Elshahed M.S."/>
        </authorList>
    </citation>
    <scope>NUCLEOTIDE SEQUENCE [LARGE SCALE GENOMIC DNA]</scope>
    <source>
        <strain evidence="7 9">DX253</strain>
    </source>
</reference>
<name>E7QY38_HALPU</name>
<dbReference type="Gene3D" id="3.40.225.10">
    <property type="entry name" value="Class II aldolase/adducin N-terminal domain"/>
    <property type="match status" value="1"/>
</dbReference>
<keyword evidence="1" id="KW-0808">Transferase</keyword>
<dbReference type="Gene3D" id="3.40.1190.20">
    <property type="match status" value="1"/>
</dbReference>
<evidence type="ECO:0000256" key="3">
    <source>
        <dbReference type="ARBA" id="ARBA00022777"/>
    </source>
</evidence>
<evidence type="ECO:0000259" key="6">
    <source>
        <dbReference type="Pfam" id="PF10120"/>
    </source>
</evidence>
<evidence type="ECO:0000259" key="5">
    <source>
        <dbReference type="Pfam" id="PF08543"/>
    </source>
</evidence>
<dbReference type="Proteomes" id="UP000184203">
    <property type="component" value="Unassembled WGS sequence"/>
</dbReference>
<evidence type="ECO:0000313" key="10">
    <source>
        <dbReference type="Proteomes" id="UP000184203"/>
    </source>
</evidence>
<organism evidence="7 9">
    <name type="scientific">Haladaptatus paucihalophilus DX253</name>
    <dbReference type="NCBI Taxonomy" id="797209"/>
    <lineage>
        <taxon>Archaea</taxon>
        <taxon>Methanobacteriati</taxon>
        <taxon>Methanobacteriota</taxon>
        <taxon>Stenosarchaea group</taxon>
        <taxon>Halobacteria</taxon>
        <taxon>Halobacteriales</taxon>
        <taxon>Haladaptataceae</taxon>
        <taxon>Haladaptatus</taxon>
    </lineage>
</organism>
<dbReference type="AlphaFoldDB" id="E7QY38"/>
<evidence type="ECO:0000313" key="8">
    <source>
        <dbReference type="EMBL" id="SHK78223.1"/>
    </source>
</evidence>
<feature type="domain" description="Pyridoxamine kinase/Phosphomethylpyrimidine kinase" evidence="5">
    <location>
        <begin position="20"/>
        <end position="262"/>
    </location>
</feature>
<dbReference type="STRING" id="797209.GCA_000376445_02834"/>
<reference evidence="10" key="2">
    <citation type="submission" date="2016-11" db="EMBL/GenBank/DDBJ databases">
        <authorList>
            <person name="Varghese N."/>
            <person name="Submissions S."/>
        </authorList>
    </citation>
    <scope>NUCLEOTIDE SEQUENCE [LARGE SCALE GENOMIC DNA]</scope>
    <source>
        <strain evidence="10">DX253</strain>
    </source>
</reference>